<comment type="caution">
    <text evidence="2">The sequence shown here is derived from an EMBL/GenBank/DDBJ whole genome shotgun (WGS) entry which is preliminary data.</text>
</comment>
<sequence length="106" mass="11662">MDLNDIFPIISFVVVIIYFISKHKEVLKKLSNKQKLGMAVSYIAAISGAASCIYIGGKFLKSVLSNQFVITIFGMALIVVTLFITSFILNIVIKKLTGGQFDLTKV</sequence>
<keyword evidence="1" id="KW-0472">Membrane</keyword>
<dbReference type="AlphaFoldDB" id="A0A2N0ZJF0"/>
<feature type="transmembrane region" description="Helical" evidence="1">
    <location>
        <begin position="6"/>
        <end position="24"/>
    </location>
</feature>
<keyword evidence="1" id="KW-0812">Transmembrane</keyword>
<feature type="transmembrane region" description="Helical" evidence="1">
    <location>
        <begin position="68"/>
        <end position="93"/>
    </location>
</feature>
<gene>
    <name evidence="2" type="ORF">CWS20_07195</name>
</gene>
<accession>A0A2N0ZJF0</accession>
<proteinExistence type="predicted"/>
<evidence type="ECO:0000313" key="3">
    <source>
        <dbReference type="Proteomes" id="UP000233343"/>
    </source>
</evidence>
<dbReference type="EMBL" id="PISD01000013">
    <property type="protein sequence ID" value="PKG29645.1"/>
    <property type="molecule type" value="Genomic_DNA"/>
</dbReference>
<protein>
    <submittedName>
        <fullName evidence="2">Uncharacterized protein</fullName>
    </submittedName>
</protein>
<dbReference type="Proteomes" id="UP000233343">
    <property type="component" value="Unassembled WGS sequence"/>
</dbReference>
<keyword evidence="1" id="KW-1133">Transmembrane helix</keyword>
<reference evidence="2 3" key="1">
    <citation type="journal article" date="2010" name="Int. J. Syst. Evol. Microbiol.">
        <title>Bacillus horneckiae sp. nov., isolated from a spacecraft-assembly clean room.</title>
        <authorList>
            <person name="Vaishampayan P."/>
            <person name="Probst A."/>
            <person name="Krishnamurthi S."/>
            <person name="Ghosh S."/>
            <person name="Osman S."/>
            <person name="McDowall A."/>
            <person name="Ruckmani A."/>
            <person name="Mayilraj S."/>
            <person name="Venkateswaran K."/>
        </authorList>
    </citation>
    <scope>NUCLEOTIDE SEQUENCE [LARGE SCALE GENOMIC DNA]</scope>
    <source>
        <strain evidence="3">1PO1SC</strain>
    </source>
</reference>
<feature type="transmembrane region" description="Helical" evidence="1">
    <location>
        <begin position="36"/>
        <end position="56"/>
    </location>
</feature>
<organism evidence="2 3">
    <name type="scientific">Cytobacillus horneckiae</name>
    <dbReference type="NCBI Taxonomy" id="549687"/>
    <lineage>
        <taxon>Bacteria</taxon>
        <taxon>Bacillati</taxon>
        <taxon>Bacillota</taxon>
        <taxon>Bacilli</taxon>
        <taxon>Bacillales</taxon>
        <taxon>Bacillaceae</taxon>
        <taxon>Cytobacillus</taxon>
    </lineage>
</organism>
<evidence type="ECO:0000256" key="1">
    <source>
        <dbReference type="SAM" id="Phobius"/>
    </source>
</evidence>
<keyword evidence="3" id="KW-1185">Reference proteome</keyword>
<evidence type="ECO:0000313" key="2">
    <source>
        <dbReference type="EMBL" id="PKG29645.1"/>
    </source>
</evidence>
<name>A0A2N0ZJF0_9BACI</name>
<dbReference type="RefSeq" id="WP_066192720.1">
    <property type="nucleotide sequence ID" value="NZ_JAFDQP010000010.1"/>
</dbReference>